<dbReference type="GO" id="GO:0009881">
    <property type="term" value="F:photoreceptor activity"/>
    <property type="evidence" value="ECO:0007669"/>
    <property type="project" value="UniProtKB-KW"/>
</dbReference>
<dbReference type="InterPro" id="IPR036890">
    <property type="entry name" value="HATPase_C_sf"/>
</dbReference>
<dbReference type="SUPFAM" id="SSF55785">
    <property type="entry name" value="PYP-like sensor domain (PAS domain)"/>
    <property type="match status" value="4"/>
</dbReference>
<evidence type="ECO:0000313" key="10">
    <source>
        <dbReference type="EMBL" id="AKN34512.1"/>
    </source>
</evidence>
<dbReference type="PROSITE" id="PS00245">
    <property type="entry name" value="PHYTOCHROME_1"/>
    <property type="match status" value="1"/>
</dbReference>
<name>A0A0K0NQN5_9VIRI</name>
<dbReference type="InterPro" id="IPR013515">
    <property type="entry name" value="Phytochrome_cen-reg"/>
</dbReference>
<feature type="compositionally biased region" description="Gly residues" evidence="7">
    <location>
        <begin position="8"/>
        <end position="27"/>
    </location>
</feature>
<dbReference type="InterPro" id="IPR013767">
    <property type="entry name" value="PAS_fold"/>
</dbReference>
<organism evidence="10">
    <name type="scientific">Gonatozygon kinahanii</name>
    <dbReference type="NCBI Taxonomy" id="227148"/>
    <lineage>
        <taxon>Eukaryota</taxon>
        <taxon>Viridiplantae</taxon>
        <taxon>Streptophyta</taxon>
        <taxon>Zygnematophyceae</taxon>
        <taxon>Zygnematophycidae</taxon>
        <taxon>Desmidiales</taxon>
        <taxon>Gonatozygaceae</taxon>
        <taxon>Gonatozygon</taxon>
    </lineage>
</organism>
<dbReference type="Pfam" id="PF00360">
    <property type="entry name" value="PHY"/>
    <property type="match status" value="1"/>
</dbReference>
<proteinExistence type="evidence at transcript level"/>
<dbReference type="InterPro" id="IPR013654">
    <property type="entry name" value="PAS_2"/>
</dbReference>
<dbReference type="SMART" id="SM00091">
    <property type="entry name" value="PAS"/>
    <property type="match status" value="2"/>
</dbReference>
<keyword evidence="4" id="KW-0805">Transcription regulation</keyword>
<evidence type="ECO:0000256" key="3">
    <source>
        <dbReference type="ARBA" id="ARBA00022991"/>
    </source>
</evidence>
<dbReference type="Gene3D" id="3.30.565.10">
    <property type="entry name" value="Histidine kinase-like ATPase, C-terminal domain"/>
    <property type="match status" value="1"/>
</dbReference>
<dbReference type="GO" id="GO:0009584">
    <property type="term" value="P:detection of visible light"/>
    <property type="evidence" value="ECO:0007669"/>
    <property type="project" value="InterPro"/>
</dbReference>
<evidence type="ECO:0000256" key="6">
    <source>
        <dbReference type="ARBA" id="ARBA00023170"/>
    </source>
</evidence>
<keyword evidence="2" id="KW-0716">Sensory transduction</keyword>
<dbReference type="InterPro" id="IPR016132">
    <property type="entry name" value="Phyto_chromo_attachment"/>
</dbReference>
<evidence type="ECO:0000259" key="9">
    <source>
        <dbReference type="PROSITE" id="PS50112"/>
    </source>
</evidence>
<dbReference type="InterPro" id="IPR003018">
    <property type="entry name" value="GAF"/>
</dbReference>
<feature type="domain" description="PAS" evidence="9">
    <location>
        <begin position="989"/>
        <end position="1060"/>
    </location>
</feature>
<keyword evidence="3" id="KW-0157">Chromophore</keyword>
<reference evidence="10" key="1">
    <citation type="journal article" date="2015" name="Nat. Commun.">
        <title>Phytochrome diversity in green plants and the origin of canonical plant phytochromes.</title>
        <authorList>
            <person name="Li F.W."/>
            <person name="Melkonian M."/>
            <person name="Rothfels C.J."/>
            <person name="Villarreal J.C."/>
            <person name="Stevenson D.W."/>
            <person name="Graham S.W."/>
            <person name="Wong G.K."/>
            <person name="Pryer K.M."/>
            <person name="Mathews S."/>
        </authorList>
    </citation>
    <scope>NUCLEOTIDE SEQUENCE</scope>
    <source>
        <strain evidence="10">KEYW</strain>
    </source>
</reference>
<dbReference type="InterPro" id="IPR029016">
    <property type="entry name" value="GAF-like_dom_sf"/>
</dbReference>
<dbReference type="PRINTS" id="PR01033">
    <property type="entry name" value="PHYTOCHROME"/>
</dbReference>
<dbReference type="SUPFAM" id="SSF55874">
    <property type="entry name" value="ATPase domain of HSP90 chaperone/DNA topoisomerase II/histidine kinase"/>
    <property type="match status" value="1"/>
</dbReference>
<dbReference type="PANTHER" id="PTHR47876:SF3">
    <property type="entry name" value="PHYTOCHROME 1"/>
    <property type="match status" value="1"/>
</dbReference>
<keyword evidence="1" id="KW-0600">Photoreceptor protein</keyword>
<evidence type="ECO:0000256" key="4">
    <source>
        <dbReference type="ARBA" id="ARBA00023015"/>
    </source>
</evidence>
<feature type="non-terminal residue" evidence="10">
    <location>
        <position position="1"/>
    </location>
</feature>
<dbReference type="GO" id="GO:0006355">
    <property type="term" value="P:regulation of DNA-templated transcription"/>
    <property type="evidence" value="ECO:0007669"/>
    <property type="project" value="InterPro"/>
</dbReference>
<dbReference type="SMART" id="SM00065">
    <property type="entry name" value="GAF"/>
    <property type="match status" value="1"/>
</dbReference>
<dbReference type="Gene3D" id="3.30.450.20">
    <property type="entry name" value="PAS domain"/>
    <property type="match status" value="4"/>
</dbReference>
<dbReference type="InterPro" id="IPR043150">
    <property type="entry name" value="Phytochrome_PHY_sf"/>
</dbReference>
<evidence type="ECO:0000256" key="5">
    <source>
        <dbReference type="ARBA" id="ARBA00023163"/>
    </source>
</evidence>
<dbReference type="Gene3D" id="3.30.450.40">
    <property type="match status" value="1"/>
</dbReference>
<dbReference type="EMBL" id="KT072000">
    <property type="protein sequence ID" value="AKN34512.1"/>
    <property type="molecule type" value="mRNA"/>
</dbReference>
<dbReference type="SUPFAM" id="SSF55781">
    <property type="entry name" value="GAF domain-like"/>
    <property type="match status" value="2"/>
</dbReference>
<evidence type="ECO:0000256" key="2">
    <source>
        <dbReference type="ARBA" id="ARBA00022606"/>
    </source>
</evidence>
<dbReference type="InterPro" id="IPR001294">
    <property type="entry name" value="Phytochrome"/>
</dbReference>
<keyword evidence="6" id="KW-0675">Receptor</keyword>
<accession>A0A0K0NQN5</accession>
<reference evidence="10" key="2">
    <citation type="submission" date="2015-06" db="EMBL/GenBank/DDBJ databases">
        <authorList>
            <person name="Hoefler B.C."/>
            <person name="Straight P.D."/>
        </authorList>
    </citation>
    <scope>NUCLEOTIDE SEQUENCE</scope>
    <source>
        <strain evidence="10">KEYW</strain>
    </source>
</reference>
<dbReference type="PROSITE" id="PS50046">
    <property type="entry name" value="PHYTOCHROME_2"/>
    <property type="match status" value="1"/>
</dbReference>
<dbReference type="CDD" id="cd00130">
    <property type="entry name" value="PAS"/>
    <property type="match status" value="2"/>
</dbReference>
<dbReference type="PROSITE" id="PS50112">
    <property type="entry name" value="PAS"/>
    <property type="match status" value="2"/>
</dbReference>
<feature type="region of interest" description="Disordered" evidence="7">
    <location>
        <begin position="343"/>
        <end position="363"/>
    </location>
</feature>
<feature type="region of interest" description="Disordered" evidence="7">
    <location>
        <begin position="103"/>
        <end position="134"/>
    </location>
</feature>
<keyword evidence="5" id="KW-0804">Transcription</keyword>
<gene>
    <name evidence="10" type="primary">PHY2C-2</name>
</gene>
<sequence length="1503" mass="164178">MRGEERGGMGGKSGGGDQRHGGVGGTAGTTAAAAAVRIGGEEDPGTITSVSKRPTARRTVTAIHTVADARLLAAFENSEMEKREFDYSESVKILGIEVKKQEEETKNAIGESSKGGQKSASMSNRRSESEESAMADLRAEELIHVSNVGADAHKPSSVNVALKRQPTPKKVVVDEVAADEGAAGEGSAGEAVGSHTRGTSKFLGLMRRKSSRGKKVESFARSTRGRAIVSDELILTKTAPSRNIELDAPNVHAYLQKMQRGSLIQNFGCFLAVDEKTFKLVAFSENADKLLMLREITSTRRSFSGDQCLLGGSTASTSQANANNAAPGDELAPAWFKRIFRHKGKRGKGEKDNGMEGGAKHPRKLIRVSTASNQEPGNGSSNPDTFTHTPKLTGWTLFSRRFGFFSASSNTCSNPQGVTTANQNCSLPPTTDESAVPNKEQLVVSKKSHLATKYSSPFSTWKSVLSLFTWKPARDVDAAAVLVKVKEGRFNSHLEFGFDVRTLFTNESVLLLERACKAADVTIMNPILVQSAFNNRPFYAILHRTDSGLIMDFEPILHTDPVLTGPGALHSHKLASKAIARLEKLPPGSISSLCEALVEEIRELTGYDRVMAYRFHPDEHGEIVAEAKGDHMESYLGLHYPATDIPQASRFMLMKNAVRVVADFKSPPVRVTHDESVMSEPISLATSTLRAVHGCHVKYMSNMGLSASLVLSVLIKTSDESDAHPSNPAGLGRRLWGIVVCHHETPRLIPYSLRLACEFLMQVFSLTVGREVETAKQMKENDMLRTQTLLCELLLREAPLGIVSQSPNIKDLLKCDGAALLYNGQLFPLGIVPSEPQIRKIIEWLEKDHGTSSGLSTDSLVEAGFPSAQELAGSVCGMIAVRLLADDFLFWFRAPVEKRVKWSGARNDPKEVDDPTRMGPRASFAAFLEVVKNRSEEWEDVDVDFAHSLQMTLSFRLSSRKAADISAMIKSRLSIEASRSSNVDHMARAETEVARILDSAPAPIFAVDKEGCITGWNLKMAEISGLPLGGALGKSLVQDLLNTESIETVKKALFLAIHGNDTQKMEVKLVKWSRSKQLSEFAILEVNTFARRGAGNEVVGVCFVGQDQTNLRAMEGKFTKLQGDYIAIVRNQNSLIPPIFAIDDFGWISEWNPAMEKLTNISESEAMEKMLIGGIFSAIRGPSTSAMPRLSCRMKADSLTKFQIVISKGLAGSNTERYPISFLDRLGNLVEGLLTVQARRDANGVIVGVFCFLQIASRELLSALSLQRVTEESAQAISKMVAYTRQETKGSLDGLEFAIGKMKAAAGEHDGKEEWVHRMDACERQMRRAVGDKDVAHLEEEYVTFEVESMDVGEVVEAVLVQGRAAGGKSVHVSGDVQIKALPHAAVVGDSLRLQQVLANLLVTCVKFTSPGGWVKLEVKSNWKDAKRESRMIEFEFRIKYVGSFPKWFFEEEKGGSKVGVDEEETCFRISLGILRAMGGDIEQCQLGGGSEIVVRLRLPRSP</sequence>
<feature type="domain" description="Phytochrome chromophore attachment site" evidence="8">
    <location>
        <begin position="589"/>
        <end position="762"/>
    </location>
</feature>
<dbReference type="Gene3D" id="3.30.450.270">
    <property type="match status" value="1"/>
</dbReference>
<feature type="domain" description="PAS" evidence="9">
    <location>
        <begin position="1133"/>
        <end position="1172"/>
    </location>
</feature>
<protein>
    <submittedName>
        <fullName evidence="10">Phytochrome</fullName>
    </submittedName>
</protein>
<dbReference type="FunFam" id="3.30.450.270:FF:000001">
    <property type="entry name" value="Phytochrome"/>
    <property type="match status" value="1"/>
</dbReference>
<dbReference type="InterPro" id="IPR000014">
    <property type="entry name" value="PAS"/>
</dbReference>
<dbReference type="InterPro" id="IPR035965">
    <property type="entry name" value="PAS-like_dom_sf"/>
</dbReference>
<dbReference type="InterPro" id="IPR013516">
    <property type="entry name" value="Phyto_chromo_BS"/>
</dbReference>
<feature type="region of interest" description="Disordered" evidence="7">
    <location>
        <begin position="1"/>
        <end position="55"/>
    </location>
</feature>
<evidence type="ECO:0000256" key="1">
    <source>
        <dbReference type="ARBA" id="ARBA00022543"/>
    </source>
</evidence>
<evidence type="ECO:0000256" key="7">
    <source>
        <dbReference type="SAM" id="MobiDB-lite"/>
    </source>
</evidence>
<dbReference type="Pfam" id="PF08446">
    <property type="entry name" value="PAS_2"/>
    <property type="match status" value="2"/>
</dbReference>
<dbReference type="NCBIfam" id="TIGR00229">
    <property type="entry name" value="sensory_box"/>
    <property type="match status" value="1"/>
</dbReference>
<dbReference type="Pfam" id="PF01590">
    <property type="entry name" value="GAF"/>
    <property type="match status" value="1"/>
</dbReference>
<dbReference type="PANTHER" id="PTHR47876">
    <property type="entry name" value="OS08G0260000 PROTEIN"/>
    <property type="match status" value="1"/>
</dbReference>
<dbReference type="Pfam" id="PF00989">
    <property type="entry name" value="PAS"/>
    <property type="match status" value="2"/>
</dbReference>
<evidence type="ECO:0000259" key="8">
    <source>
        <dbReference type="PROSITE" id="PS50046"/>
    </source>
</evidence>